<dbReference type="GO" id="GO:0016020">
    <property type="term" value="C:membrane"/>
    <property type="evidence" value="ECO:0007669"/>
    <property type="project" value="UniProtKB-SubCell"/>
</dbReference>
<evidence type="ECO:0000256" key="2">
    <source>
        <dbReference type="ARBA" id="ARBA00009025"/>
    </source>
</evidence>
<comment type="subcellular location">
    <subcellularLocation>
        <location evidence="1">Endomembrane system</location>
        <topology evidence="1">Multi-pass membrane protein</topology>
    </subcellularLocation>
    <subcellularLocation>
        <location evidence="9">Membrane</location>
        <topology evidence="9">Multi-pass membrane protein</topology>
    </subcellularLocation>
</comment>
<dbReference type="PANTHER" id="PTHR43507">
    <property type="entry name" value="NADH-UBIQUINONE OXIDOREDUCTASE CHAIN 4"/>
    <property type="match status" value="1"/>
</dbReference>
<reference evidence="13" key="1">
    <citation type="submission" date="2019-06" db="EMBL/GenBank/DDBJ databases">
        <title>Complete genome sequence of Methylogaea oryzae strain JCM16910.</title>
        <authorList>
            <person name="Asakawa S."/>
        </authorList>
    </citation>
    <scope>NUCLEOTIDE SEQUENCE</scope>
    <source>
        <strain evidence="13">E10</strain>
    </source>
</reference>
<dbReference type="InterPro" id="IPR001750">
    <property type="entry name" value="ND/Mrp_TM"/>
</dbReference>
<dbReference type="InterPro" id="IPR010227">
    <property type="entry name" value="NADH_Q_OxRdtase_chainM/4"/>
</dbReference>
<accession>A0A8D5AHR1</accession>
<feature type="transmembrane region" description="Helical" evidence="11">
    <location>
        <begin position="110"/>
        <end position="127"/>
    </location>
</feature>
<evidence type="ECO:0000256" key="8">
    <source>
        <dbReference type="ARBA" id="ARBA00032798"/>
    </source>
</evidence>
<dbReference type="KEGG" id="moz:MoryE10_11470"/>
<evidence type="ECO:0000313" key="13">
    <source>
        <dbReference type="EMBL" id="BBL70541.1"/>
    </source>
</evidence>
<comment type="similarity">
    <text evidence="2">Belongs to the complex I subunit 4 family.</text>
</comment>
<proteinExistence type="inferred from homology"/>
<dbReference type="InterPro" id="IPR003918">
    <property type="entry name" value="NADH_UbQ_OxRdtase"/>
</dbReference>
<evidence type="ECO:0000256" key="11">
    <source>
        <dbReference type="SAM" id="Phobius"/>
    </source>
</evidence>
<dbReference type="NCBIfam" id="TIGR01972">
    <property type="entry name" value="NDH_I_M"/>
    <property type="match status" value="1"/>
</dbReference>
<keyword evidence="6 11" id="KW-0472">Membrane</keyword>
<feature type="transmembrane region" description="Helical" evidence="11">
    <location>
        <begin position="133"/>
        <end position="151"/>
    </location>
</feature>
<feature type="transmembrane region" description="Helical" evidence="11">
    <location>
        <begin position="71"/>
        <end position="98"/>
    </location>
</feature>
<dbReference type="AlphaFoldDB" id="A0A8D5AHR1"/>
<name>A0A8D5AHR1_9GAMM</name>
<dbReference type="GO" id="GO:0012505">
    <property type="term" value="C:endomembrane system"/>
    <property type="evidence" value="ECO:0007669"/>
    <property type="project" value="UniProtKB-SubCell"/>
</dbReference>
<dbReference type="GO" id="GO:0003954">
    <property type="term" value="F:NADH dehydrogenase activity"/>
    <property type="evidence" value="ECO:0007669"/>
    <property type="project" value="TreeGrafter"/>
</dbReference>
<keyword evidence="14" id="KW-1185">Reference proteome</keyword>
<feature type="transmembrane region" description="Helical" evidence="11">
    <location>
        <begin position="242"/>
        <end position="263"/>
    </location>
</feature>
<evidence type="ECO:0000313" key="14">
    <source>
        <dbReference type="Proteomes" id="UP000824988"/>
    </source>
</evidence>
<dbReference type="EMBL" id="AP019782">
    <property type="protein sequence ID" value="BBL70541.1"/>
    <property type="molecule type" value="Genomic_DNA"/>
</dbReference>
<feature type="transmembrane region" description="Helical" evidence="11">
    <location>
        <begin position="404"/>
        <end position="423"/>
    </location>
</feature>
<feature type="transmembrane region" description="Helical" evidence="11">
    <location>
        <begin position="28"/>
        <end position="51"/>
    </location>
</feature>
<evidence type="ECO:0000259" key="12">
    <source>
        <dbReference type="Pfam" id="PF00361"/>
    </source>
</evidence>
<feature type="transmembrane region" description="Helical" evidence="11">
    <location>
        <begin position="370"/>
        <end position="392"/>
    </location>
</feature>
<keyword evidence="4 9" id="KW-0812">Transmembrane</keyword>
<keyword evidence="5 11" id="KW-1133">Transmembrane helix</keyword>
<dbReference type="GO" id="GO:0008137">
    <property type="term" value="F:NADH dehydrogenase (ubiquinone) activity"/>
    <property type="evidence" value="ECO:0007669"/>
    <property type="project" value="InterPro"/>
</dbReference>
<dbReference type="RefSeq" id="WP_221048491.1">
    <property type="nucleotide sequence ID" value="NZ_AP019782.1"/>
</dbReference>
<dbReference type="Pfam" id="PF00361">
    <property type="entry name" value="Proton_antipo_M"/>
    <property type="match status" value="1"/>
</dbReference>
<feature type="domain" description="NADH:quinone oxidoreductase/Mrp antiporter transmembrane" evidence="12">
    <location>
        <begin position="127"/>
        <end position="411"/>
    </location>
</feature>
<dbReference type="GO" id="GO:0015990">
    <property type="term" value="P:electron transport coupled proton transport"/>
    <property type="evidence" value="ECO:0007669"/>
    <property type="project" value="TreeGrafter"/>
</dbReference>
<evidence type="ECO:0000256" key="1">
    <source>
        <dbReference type="ARBA" id="ARBA00004127"/>
    </source>
</evidence>
<dbReference type="GO" id="GO:0042773">
    <property type="term" value="P:ATP synthesis coupled electron transport"/>
    <property type="evidence" value="ECO:0007669"/>
    <property type="project" value="InterPro"/>
</dbReference>
<feature type="transmembrane region" description="Helical" evidence="11">
    <location>
        <begin position="163"/>
        <end position="182"/>
    </location>
</feature>
<dbReference type="Proteomes" id="UP000824988">
    <property type="component" value="Chromosome"/>
</dbReference>
<gene>
    <name evidence="13" type="primary">nuoM2</name>
    <name evidence="13" type="ORF">MoryE10_11470</name>
</gene>
<evidence type="ECO:0000256" key="7">
    <source>
        <dbReference type="ARBA" id="ARBA00031584"/>
    </source>
</evidence>
<sequence length="512" mass="54410">MHLLSLILWLPLIGAVAIACLPERRLSWIRWTAGGCSAVVLALASALPALFDADDRGMQLTEFQSWNPGLGSAYALGLDGLSLPMALLTALLSFVAVLVSSKIKHAPKSYHAWLLVLETGMLGVFLAQDWTLLYLFWELTLIPLFLLIDRWGGVRRQRASLTFVIYTMGGAIFLLISLLLLYQQGGSHSSTMAAMAQAAATLSPEQQFWIFLGFLAGFGVKMPIFPLHGWLPLAHVEAPSPISILLSGVLLKMGAYGLLRASAMLPDAAMDAQPWLAALAFAGIVYGGLLAWRQTDLKAMIAYSSISHMGVVLLGIAAFNEAGLLGAEMQMVAHGLVAGLLFLLVGLLYERTHTREMADYSSLVQTTPRFALFTTLAFLAGVGLPGTAGFIAELHTLLGSFQRWGWVTLLLSAGVLVSAAYALRAVSRLFTGPVRPAMAGVADLAAHELGAAALLLAFLVGGGLYPAPLSRMAQAAANQLSGLLAGPAEPARNGGPGLAGRPQRPVVSGRWY</sequence>
<feature type="transmembrane region" description="Helical" evidence="11">
    <location>
        <begin position="444"/>
        <end position="465"/>
    </location>
</feature>
<protein>
    <recommendedName>
        <fullName evidence="3">NADH-quinone oxidoreductase subunit M</fullName>
    </recommendedName>
    <alternativeName>
        <fullName evidence="7">NADH dehydrogenase I subunit M</fullName>
    </alternativeName>
    <alternativeName>
        <fullName evidence="8">NDH-1 subunit M</fullName>
    </alternativeName>
</protein>
<evidence type="ECO:0000256" key="10">
    <source>
        <dbReference type="SAM" id="MobiDB-lite"/>
    </source>
</evidence>
<organism evidence="13 14">
    <name type="scientific">Methylogaea oryzae</name>
    <dbReference type="NCBI Taxonomy" id="1295382"/>
    <lineage>
        <taxon>Bacteria</taxon>
        <taxon>Pseudomonadati</taxon>
        <taxon>Pseudomonadota</taxon>
        <taxon>Gammaproteobacteria</taxon>
        <taxon>Methylococcales</taxon>
        <taxon>Methylococcaceae</taxon>
        <taxon>Methylogaea</taxon>
    </lineage>
</organism>
<evidence type="ECO:0000256" key="6">
    <source>
        <dbReference type="ARBA" id="ARBA00023136"/>
    </source>
</evidence>
<dbReference type="GO" id="GO:0048039">
    <property type="term" value="F:ubiquinone binding"/>
    <property type="evidence" value="ECO:0007669"/>
    <property type="project" value="TreeGrafter"/>
</dbReference>
<dbReference type="PANTHER" id="PTHR43507:SF1">
    <property type="entry name" value="NADH-UBIQUINONE OXIDOREDUCTASE CHAIN 4"/>
    <property type="match status" value="1"/>
</dbReference>
<feature type="transmembrane region" description="Helical" evidence="11">
    <location>
        <begin position="6"/>
        <end position="21"/>
    </location>
</feature>
<feature type="region of interest" description="Disordered" evidence="10">
    <location>
        <begin position="491"/>
        <end position="512"/>
    </location>
</feature>
<feature type="transmembrane region" description="Helical" evidence="11">
    <location>
        <begin position="275"/>
        <end position="292"/>
    </location>
</feature>
<feature type="transmembrane region" description="Helical" evidence="11">
    <location>
        <begin position="331"/>
        <end position="349"/>
    </location>
</feature>
<feature type="transmembrane region" description="Helical" evidence="11">
    <location>
        <begin position="299"/>
        <end position="319"/>
    </location>
</feature>
<evidence type="ECO:0000256" key="9">
    <source>
        <dbReference type="RuleBase" id="RU000320"/>
    </source>
</evidence>
<evidence type="ECO:0000256" key="3">
    <source>
        <dbReference type="ARBA" id="ARBA00019906"/>
    </source>
</evidence>
<feature type="transmembrane region" description="Helical" evidence="11">
    <location>
        <begin position="208"/>
        <end position="230"/>
    </location>
</feature>
<evidence type="ECO:0000256" key="4">
    <source>
        <dbReference type="ARBA" id="ARBA00022692"/>
    </source>
</evidence>
<evidence type="ECO:0000256" key="5">
    <source>
        <dbReference type="ARBA" id="ARBA00022989"/>
    </source>
</evidence>